<reference evidence="1 2" key="1">
    <citation type="journal article" date="2006" name="Nature">
        <title>Global trends of whole-genome duplications revealed by the ciliate Paramecium tetraurelia.</title>
        <authorList>
            <consortium name="Genoscope"/>
            <person name="Aury J.-M."/>
            <person name="Jaillon O."/>
            <person name="Duret L."/>
            <person name="Noel B."/>
            <person name="Jubin C."/>
            <person name="Porcel B.M."/>
            <person name="Segurens B."/>
            <person name="Daubin V."/>
            <person name="Anthouard V."/>
            <person name="Aiach N."/>
            <person name="Arnaiz O."/>
            <person name="Billaut A."/>
            <person name="Beisson J."/>
            <person name="Blanc I."/>
            <person name="Bouhouche K."/>
            <person name="Camara F."/>
            <person name="Duharcourt S."/>
            <person name="Guigo R."/>
            <person name="Gogendeau D."/>
            <person name="Katinka M."/>
            <person name="Keller A.-M."/>
            <person name="Kissmehl R."/>
            <person name="Klotz C."/>
            <person name="Koll F."/>
            <person name="Le Moue A."/>
            <person name="Lepere C."/>
            <person name="Malinsky S."/>
            <person name="Nowacki M."/>
            <person name="Nowak J.K."/>
            <person name="Plattner H."/>
            <person name="Poulain J."/>
            <person name="Ruiz F."/>
            <person name="Serrano V."/>
            <person name="Zagulski M."/>
            <person name="Dessen P."/>
            <person name="Betermier M."/>
            <person name="Weissenbach J."/>
            <person name="Scarpelli C."/>
            <person name="Schachter V."/>
            <person name="Sperling L."/>
            <person name="Meyer E."/>
            <person name="Cohen J."/>
            <person name="Wincker P."/>
        </authorList>
    </citation>
    <scope>NUCLEOTIDE SEQUENCE [LARGE SCALE GENOMIC DNA]</scope>
    <source>
        <strain evidence="1 2">Stock d4-2</strain>
    </source>
</reference>
<protein>
    <submittedName>
        <fullName evidence="1">Uncharacterized protein</fullName>
    </submittedName>
</protein>
<dbReference type="RefSeq" id="XP_001451368.1">
    <property type="nucleotide sequence ID" value="XM_001451331.1"/>
</dbReference>
<evidence type="ECO:0000313" key="2">
    <source>
        <dbReference type="Proteomes" id="UP000000600"/>
    </source>
</evidence>
<proteinExistence type="predicted"/>
<dbReference type="AlphaFoldDB" id="A0DLQ4"/>
<evidence type="ECO:0000313" key="1">
    <source>
        <dbReference type="EMBL" id="CAK83971.1"/>
    </source>
</evidence>
<name>A0DLQ4_PARTE</name>
<dbReference type="GeneID" id="5037153"/>
<accession>A0DLQ4</accession>
<organism evidence="1 2">
    <name type="scientific">Paramecium tetraurelia</name>
    <dbReference type="NCBI Taxonomy" id="5888"/>
    <lineage>
        <taxon>Eukaryota</taxon>
        <taxon>Sar</taxon>
        <taxon>Alveolata</taxon>
        <taxon>Ciliophora</taxon>
        <taxon>Intramacronucleata</taxon>
        <taxon>Oligohymenophorea</taxon>
        <taxon>Peniculida</taxon>
        <taxon>Parameciidae</taxon>
        <taxon>Paramecium</taxon>
    </lineage>
</organism>
<dbReference type="EMBL" id="CT868492">
    <property type="protein sequence ID" value="CAK83971.1"/>
    <property type="molecule type" value="Genomic_DNA"/>
</dbReference>
<keyword evidence="2" id="KW-1185">Reference proteome</keyword>
<dbReference type="KEGG" id="ptm:GSPATT00039603001"/>
<sequence>MSSGSRLDSLLQFKVGYVRNANSNKKLLNTSLFVKRHNKSLRFTTEQIKDLEF</sequence>
<dbReference type="InParanoid" id="A0DLQ4"/>
<dbReference type="Proteomes" id="UP000000600">
    <property type="component" value="Unassembled WGS sequence"/>
</dbReference>
<gene>
    <name evidence="1" type="ORF">GSPATT00039603001</name>
</gene>
<dbReference type="HOGENOM" id="CLU_3072827_0_0_1"/>